<dbReference type="Proteomes" id="UP001304243">
    <property type="component" value="Unassembled WGS sequence"/>
</dbReference>
<feature type="compositionally biased region" description="Low complexity" evidence="2">
    <location>
        <begin position="551"/>
        <end position="565"/>
    </location>
</feature>
<protein>
    <recommendedName>
        <fullName evidence="3">STB6-like N-terminal domain-containing protein</fullName>
    </recommendedName>
</protein>
<dbReference type="PANTHER" id="PTHR31011:SF2">
    <property type="entry name" value="PROTEIN STB2-RELATED"/>
    <property type="match status" value="1"/>
</dbReference>
<feature type="region of interest" description="Disordered" evidence="2">
    <location>
        <begin position="390"/>
        <end position="607"/>
    </location>
</feature>
<feature type="region of interest" description="Disordered" evidence="2">
    <location>
        <begin position="672"/>
        <end position="707"/>
    </location>
</feature>
<proteinExistence type="predicted"/>
<sequence length="885" mass="99312">MAATCGLSVIEEQQELRGYQIYIVEQWVCDRKVDSNVVKVFTGDENHIIQVAVIAISTAELQHPRPQIQTFLNAGAHLKSKPTPLGEILLTNPGELPFDMDMVLIRDGDYDKWVNQAYVNINLRRTNCTGRSSLNLRPPNPASEEKFRSLYKIADTVNFQDAVINLVSLVQIALYLFKLLDKDYIDGLICNETTNALWTFYTKYDPIKTTEFTLKEPWMEPHLVAAIISKLLMCRNKLQDYNFTTLKDPFADYDTFRFDIGDYQRYKNIKVTKFIDLETLGKLNEHAFSQLKVRKVIKSKLDDISGITNSPLFNETSDPEVFRHHSTIESLRAIWRPKLKGGMLHNATTMGGATDQQPNELMHMLKRTTRTGGAAVDMLSRVAGSIPWINTTADNNKRDNNTNRSPMATVATPASAAQSSDNIVMSPSPLNQSRLESHTALSHISSSNSSAQQPLDEEYTMASRIATPARKPSPLSIQTSTSSNNTPPATYTITPTHTFNNTNNSTPIATAPSTTSHTPAHASTDDIPNSDFKRVISPDHLDQDIPSYVQSVPPSSAASTAAVTSPSPPTPSVPKLRISKSTDTTTASTPRSTTPSSSASIKQQTKEEGDFVPYIVPAKNQLKRPAIRHTRSVSDSILLDAVFIHALKENNKLQSLRNAFGSYVPTKQSLDRYHRRSQTTSALPSTSKEAAVSSTMSGTDQEPEMNTRPTATMNVQTYLTYERLSQKQRVLQRTYEEIRAMANLYERTAAHLKETYERRSLEFDVIQKDSRHVMDEQNETERRLKDVEDNSAKLHYELKVLNDKLKDIEDNVGTFYGKVGLLERKMDDSQQSITTMLIIGNYFNHYWIKIRQWISWLSDAPNKAQKKQQPQQTEIASPSSSPPGL</sequence>
<feature type="domain" description="STB6-like N-terminal" evidence="3">
    <location>
        <begin position="3"/>
        <end position="125"/>
    </location>
</feature>
<feature type="compositionally biased region" description="Low complexity" evidence="2">
    <location>
        <begin position="861"/>
        <end position="872"/>
    </location>
</feature>
<dbReference type="EMBL" id="JASEJX010000001">
    <property type="protein sequence ID" value="KAK4522091.1"/>
    <property type="molecule type" value="Genomic_DNA"/>
</dbReference>
<reference evidence="4 5" key="1">
    <citation type="submission" date="2022-11" db="EMBL/GenBank/DDBJ databases">
        <title>Mucor velutinosus strain NIH1002 WGS.</title>
        <authorList>
            <person name="Subramanian P."/>
            <person name="Mullikin J.C."/>
            <person name="Segre J.A."/>
            <person name="Zelazny A.M."/>
        </authorList>
    </citation>
    <scope>NUCLEOTIDE SEQUENCE [LARGE SCALE GENOMIC DNA]</scope>
    <source>
        <strain evidence="4 5">NIH1002</strain>
    </source>
</reference>
<feature type="region of interest" description="Disordered" evidence="2">
    <location>
        <begin position="861"/>
        <end position="885"/>
    </location>
</feature>
<keyword evidence="1" id="KW-0175">Coiled coil</keyword>
<keyword evidence="5" id="KW-1185">Reference proteome</keyword>
<comment type="caution">
    <text evidence="4">The sequence shown here is derived from an EMBL/GenBank/DDBJ whole genome shotgun (WGS) entry which is preliminary data.</text>
</comment>
<feature type="compositionally biased region" description="Low complexity" evidence="2">
    <location>
        <begin position="479"/>
        <end position="488"/>
    </location>
</feature>
<accession>A0AAN7DRI5</accession>
<evidence type="ECO:0000313" key="5">
    <source>
        <dbReference type="Proteomes" id="UP001304243"/>
    </source>
</evidence>
<feature type="compositionally biased region" description="Low complexity" evidence="2">
    <location>
        <begin position="438"/>
        <end position="451"/>
    </location>
</feature>
<feature type="compositionally biased region" description="Basic and acidic residues" evidence="2">
    <location>
        <begin position="531"/>
        <end position="543"/>
    </location>
</feature>
<dbReference type="GO" id="GO:0070822">
    <property type="term" value="C:Sin3-type complex"/>
    <property type="evidence" value="ECO:0007669"/>
    <property type="project" value="TreeGrafter"/>
</dbReference>
<feature type="compositionally biased region" description="Low complexity" evidence="2">
    <location>
        <begin position="505"/>
        <end position="522"/>
    </location>
</feature>
<feature type="compositionally biased region" description="Polar residues" evidence="2">
    <location>
        <begin position="489"/>
        <end position="504"/>
    </location>
</feature>
<feature type="compositionally biased region" description="Polar residues" evidence="2">
    <location>
        <begin position="415"/>
        <end position="434"/>
    </location>
</feature>
<dbReference type="InterPro" id="IPR038919">
    <property type="entry name" value="STB2/STB2"/>
</dbReference>
<dbReference type="InterPro" id="IPR059025">
    <property type="entry name" value="STB6_N"/>
</dbReference>
<evidence type="ECO:0000256" key="1">
    <source>
        <dbReference type="SAM" id="Coils"/>
    </source>
</evidence>
<feature type="coiled-coil region" evidence="1">
    <location>
        <begin position="784"/>
        <end position="811"/>
    </location>
</feature>
<evidence type="ECO:0000256" key="2">
    <source>
        <dbReference type="SAM" id="MobiDB-lite"/>
    </source>
</evidence>
<name>A0AAN7DRI5_9FUNG</name>
<dbReference type="GeneID" id="89948316"/>
<gene>
    <name evidence="4" type="ORF">ATC70_004630</name>
</gene>
<organism evidence="4 5">
    <name type="scientific">Mucor velutinosus</name>
    <dbReference type="NCBI Taxonomy" id="708070"/>
    <lineage>
        <taxon>Eukaryota</taxon>
        <taxon>Fungi</taxon>
        <taxon>Fungi incertae sedis</taxon>
        <taxon>Mucoromycota</taxon>
        <taxon>Mucoromycotina</taxon>
        <taxon>Mucoromycetes</taxon>
        <taxon>Mucorales</taxon>
        <taxon>Mucorineae</taxon>
        <taxon>Mucoraceae</taxon>
        <taxon>Mucor</taxon>
    </lineage>
</organism>
<evidence type="ECO:0000313" key="4">
    <source>
        <dbReference type="EMBL" id="KAK4522091.1"/>
    </source>
</evidence>
<dbReference type="Pfam" id="PF25995">
    <property type="entry name" value="STB6_N"/>
    <property type="match status" value="1"/>
</dbReference>
<dbReference type="AlphaFoldDB" id="A0AAN7DRI5"/>
<evidence type="ECO:0000259" key="3">
    <source>
        <dbReference type="Pfam" id="PF25995"/>
    </source>
</evidence>
<dbReference type="PANTHER" id="PTHR31011">
    <property type="entry name" value="PROTEIN STB2-RELATED"/>
    <property type="match status" value="1"/>
</dbReference>
<dbReference type="RefSeq" id="XP_064688757.1">
    <property type="nucleotide sequence ID" value="XM_064823932.1"/>
</dbReference>
<feature type="compositionally biased region" description="Low complexity" evidence="2">
    <location>
        <begin position="581"/>
        <end position="600"/>
    </location>
</feature>
<feature type="compositionally biased region" description="Polar residues" evidence="2">
    <location>
        <begin position="678"/>
        <end position="700"/>
    </location>
</feature>